<dbReference type="Pfam" id="PF13561">
    <property type="entry name" value="adh_short_C2"/>
    <property type="match status" value="1"/>
</dbReference>
<evidence type="ECO:0000256" key="2">
    <source>
        <dbReference type="ARBA" id="ARBA00023002"/>
    </source>
</evidence>
<comment type="caution">
    <text evidence="4">The sequence shown here is derived from an EMBL/GenBank/DDBJ whole genome shotgun (WGS) entry which is preliminary data.</text>
</comment>
<organism evidence="4 5">
    <name type="scientific">Hydrogenophaga electricum</name>
    <dbReference type="NCBI Taxonomy" id="1230953"/>
    <lineage>
        <taxon>Bacteria</taxon>
        <taxon>Pseudomonadati</taxon>
        <taxon>Pseudomonadota</taxon>
        <taxon>Betaproteobacteria</taxon>
        <taxon>Burkholderiales</taxon>
        <taxon>Comamonadaceae</taxon>
        <taxon>Hydrogenophaga</taxon>
    </lineage>
</organism>
<dbReference type="Gene3D" id="3.40.50.720">
    <property type="entry name" value="NAD(P)-binding Rossmann-like Domain"/>
    <property type="match status" value="1"/>
</dbReference>
<keyword evidence="5" id="KW-1185">Reference proteome</keyword>
<keyword evidence="2" id="KW-0560">Oxidoreductase</keyword>
<comment type="similarity">
    <text evidence="1">Belongs to the short-chain dehydrogenases/reductases (SDR) family.</text>
</comment>
<evidence type="ECO:0000313" key="4">
    <source>
        <dbReference type="EMBL" id="GLS15371.1"/>
    </source>
</evidence>
<gene>
    <name evidence="4" type="ORF">GCM10007935_28060</name>
</gene>
<sequence>MPPESPPDLGPLDFGALFHLRGKTALITGASSGIGLHVAQLYARAGAAVALAARRVDRIEAAAQALRAAGHRACAVPMDLLDDASIVAAFDSAEAQLGAPLNLLFNNAGVLYAARFVDQDMAEVDRVLDTNLRGNFRVAQEAARRMGARRDGVIVNVASTAAFGTGAQLSSYCASKAGLAHLTRILALELASRGIRVNALCPGNFDTDMAETFRDKGFDQNLIARTPLRRFGQLPDLDGAALLLASDAGRYMTGVALPVDGGQLLSWM</sequence>
<dbReference type="RefSeq" id="WP_234264468.1">
    <property type="nucleotide sequence ID" value="NZ_BSPB01000024.1"/>
</dbReference>
<proteinExistence type="inferred from homology"/>
<reference evidence="5" key="1">
    <citation type="journal article" date="2019" name="Int. J. Syst. Evol. Microbiol.">
        <title>The Global Catalogue of Microorganisms (GCM) 10K type strain sequencing project: providing services to taxonomists for standard genome sequencing and annotation.</title>
        <authorList>
            <consortium name="The Broad Institute Genomics Platform"/>
            <consortium name="The Broad Institute Genome Sequencing Center for Infectious Disease"/>
            <person name="Wu L."/>
            <person name="Ma J."/>
        </authorList>
    </citation>
    <scope>NUCLEOTIDE SEQUENCE [LARGE SCALE GENOMIC DNA]</scope>
    <source>
        <strain evidence="5">NBRC 109341</strain>
    </source>
</reference>
<dbReference type="Proteomes" id="UP001156903">
    <property type="component" value="Unassembled WGS sequence"/>
</dbReference>
<dbReference type="PANTHER" id="PTHR43669">
    <property type="entry name" value="5-KETO-D-GLUCONATE 5-REDUCTASE"/>
    <property type="match status" value="1"/>
</dbReference>
<dbReference type="PANTHER" id="PTHR43669:SF3">
    <property type="entry name" value="ALCOHOL DEHYDROGENASE, PUTATIVE (AFU_ORTHOLOGUE AFUA_3G03445)-RELATED"/>
    <property type="match status" value="1"/>
</dbReference>
<evidence type="ECO:0000259" key="3">
    <source>
        <dbReference type="SMART" id="SM00822"/>
    </source>
</evidence>
<evidence type="ECO:0000256" key="1">
    <source>
        <dbReference type="ARBA" id="ARBA00006484"/>
    </source>
</evidence>
<name>A0ABQ6C4Y3_9BURK</name>
<dbReference type="PRINTS" id="PR00081">
    <property type="entry name" value="GDHRDH"/>
</dbReference>
<dbReference type="InterPro" id="IPR057326">
    <property type="entry name" value="KR_dom"/>
</dbReference>
<dbReference type="PROSITE" id="PS00061">
    <property type="entry name" value="ADH_SHORT"/>
    <property type="match status" value="1"/>
</dbReference>
<feature type="domain" description="Ketoreductase" evidence="3">
    <location>
        <begin position="23"/>
        <end position="208"/>
    </location>
</feature>
<dbReference type="InterPro" id="IPR002347">
    <property type="entry name" value="SDR_fam"/>
</dbReference>
<dbReference type="SMART" id="SM00822">
    <property type="entry name" value="PKS_KR"/>
    <property type="match status" value="1"/>
</dbReference>
<accession>A0ABQ6C4Y3</accession>
<dbReference type="InterPro" id="IPR020904">
    <property type="entry name" value="Sc_DH/Rdtase_CS"/>
</dbReference>
<evidence type="ECO:0000313" key="5">
    <source>
        <dbReference type="Proteomes" id="UP001156903"/>
    </source>
</evidence>
<dbReference type="SUPFAM" id="SSF51735">
    <property type="entry name" value="NAD(P)-binding Rossmann-fold domains"/>
    <property type="match status" value="1"/>
</dbReference>
<dbReference type="InterPro" id="IPR036291">
    <property type="entry name" value="NAD(P)-bd_dom_sf"/>
</dbReference>
<dbReference type="NCBIfam" id="NF005559">
    <property type="entry name" value="PRK07231.1"/>
    <property type="match status" value="1"/>
</dbReference>
<dbReference type="CDD" id="cd05233">
    <property type="entry name" value="SDR_c"/>
    <property type="match status" value="1"/>
</dbReference>
<protein>
    <submittedName>
        <fullName evidence="4">2-deoxy-D-gluconate 3-dehydrogenase</fullName>
    </submittedName>
</protein>
<dbReference type="PRINTS" id="PR00080">
    <property type="entry name" value="SDRFAMILY"/>
</dbReference>
<dbReference type="EMBL" id="BSPB01000024">
    <property type="protein sequence ID" value="GLS15371.1"/>
    <property type="molecule type" value="Genomic_DNA"/>
</dbReference>